<feature type="signal peptide" evidence="1">
    <location>
        <begin position="1"/>
        <end position="20"/>
    </location>
</feature>
<reference evidence="3" key="1">
    <citation type="submission" date="2006-10" db="EMBL/GenBank/DDBJ databases">
        <title>Characterization of alpaca similar to extracellular peptidase inhibitor precursor.</title>
        <authorList>
            <person name="Dong C.S."/>
            <person name="Zhang W.Y."/>
            <person name="Zhu Z.W."/>
        </authorList>
    </citation>
    <scope>NUCLEOTIDE SEQUENCE</scope>
</reference>
<name>A1DYC4_VICPA</name>
<dbReference type="GO" id="GO:0030414">
    <property type="term" value="F:peptidase inhibitor activity"/>
    <property type="evidence" value="ECO:0007669"/>
    <property type="project" value="InterPro"/>
</dbReference>
<dbReference type="AlphaFoldDB" id="A1DYC4"/>
<feature type="chain" id="PRO_5002634646" evidence="1">
    <location>
        <begin position="21"/>
        <end position="96"/>
    </location>
</feature>
<evidence type="ECO:0000256" key="1">
    <source>
        <dbReference type="SAM" id="SignalP"/>
    </source>
</evidence>
<keyword evidence="1" id="KW-0732">Signal</keyword>
<protein>
    <submittedName>
        <fullName evidence="3">Extracellular peptidase inhibitor</fullName>
    </submittedName>
</protein>
<proteinExistence type="evidence at transcript level"/>
<dbReference type="GO" id="GO:0005576">
    <property type="term" value="C:extracellular region"/>
    <property type="evidence" value="ECO:0007669"/>
    <property type="project" value="InterPro"/>
</dbReference>
<dbReference type="InterPro" id="IPR008197">
    <property type="entry name" value="WAP_dom"/>
</dbReference>
<dbReference type="SUPFAM" id="SSF57256">
    <property type="entry name" value="Elafin-like"/>
    <property type="match status" value="1"/>
</dbReference>
<feature type="domain" description="WAP" evidence="2">
    <location>
        <begin position="28"/>
        <end position="75"/>
    </location>
</feature>
<sequence>MKTAIIVVLVGFITMGMTMASVLSSQKTFKKPGACPRETPGSVQNRVLRCSGDESCPKEKKCCTLRHIRMCVAPSPHHFKMADSPVEDGPAVYKHN</sequence>
<evidence type="ECO:0000313" key="3">
    <source>
        <dbReference type="EMBL" id="ABK88271.1"/>
    </source>
</evidence>
<dbReference type="SMART" id="SM00217">
    <property type="entry name" value="WAP"/>
    <property type="match status" value="1"/>
</dbReference>
<dbReference type="EMBL" id="EF066339">
    <property type="protein sequence ID" value="ABK88271.1"/>
    <property type="molecule type" value="mRNA"/>
</dbReference>
<dbReference type="PROSITE" id="PS51390">
    <property type="entry name" value="WAP"/>
    <property type="match status" value="1"/>
</dbReference>
<dbReference type="Pfam" id="PF00095">
    <property type="entry name" value="WAP"/>
    <property type="match status" value="1"/>
</dbReference>
<accession>A1DYC4</accession>
<evidence type="ECO:0000259" key="2">
    <source>
        <dbReference type="PROSITE" id="PS51390"/>
    </source>
</evidence>
<dbReference type="Gene3D" id="4.10.75.10">
    <property type="entry name" value="Elafin-like"/>
    <property type="match status" value="1"/>
</dbReference>
<organism evidence="3">
    <name type="scientific">Vicugna pacos</name>
    <name type="common">Alpaca</name>
    <name type="synonym">Lama pacos</name>
    <dbReference type="NCBI Taxonomy" id="30538"/>
    <lineage>
        <taxon>Eukaryota</taxon>
        <taxon>Metazoa</taxon>
        <taxon>Chordata</taxon>
        <taxon>Craniata</taxon>
        <taxon>Vertebrata</taxon>
        <taxon>Euteleostomi</taxon>
        <taxon>Mammalia</taxon>
        <taxon>Eutheria</taxon>
        <taxon>Laurasiatheria</taxon>
        <taxon>Artiodactyla</taxon>
        <taxon>Tylopoda</taxon>
        <taxon>Camelidae</taxon>
        <taxon>Vicugna</taxon>
    </lineage>
</organism>
<dbReference type="InterPro" id="IPR036645">
    <property type="entry name" value="Elafin-like_sf"/>
</dbReference>